<protein>
    <recommendedName>
        <fullName evidence="3">Immunity protein 26 of polymorphic toxin system</fullName>
    </recommendedName>
</protein>
<evidence type="ECO:0000313" key="1">
    <source>
        <dbReference type="EMBL" id="BAJ76362.1"/>
    </source>
</evidence>
<dbReference type="Pfam" id="PF15428">
    <property type="entry name" value="Imm26"/>
    <property type="match status" value="1"/>
</dbReference>
<dbReference type="KEGG" id="mts:MTES_3398"/>
<proteinExistence type="predicted"/>
<accession>E8NEA8</accession>
<dbReference type="InterPro" id="IPR029278">
    <property type="entry name" value="Imm26"/>
</dbReference>
<evidence type="ECO:0008006" key="3">
    <source>
        <dbReference type="Google" id="ProtNLM"/>
    </source>
</evidence>
<reference key="2">
    <citation type="submission" date="2011-02" db="EMBL/GenBank/DDBJ databases">
        <title>Genome sequence of Microbacterium testaceum StLB037.</title>
        <authorList>
            <person name="Morohoshi T."/>
            <person name="Wang W.Z."/>
            <person name="Someya N."/>
            <person name="Ikeda T."/>
        </authorList>
    </citation>
    <scope>NUCLEOTIDE SEQUENCE</scope>
    <source>
        <strain>StLB037</strain>
    </source>
</reference>
<evidence type="ECO:0000313" key="2">
    <source>
        <dbReference type="Proteomes" id="UP000008975"/>
    </source>
</evidence>
<dbReference type="EMBL" id="AP012052">
    <property type="protein sequence ID" value="BAJ76362.1"/>
    <property type="molecule type" value="Genomic_DNA"/>
</dbReference>
<organism evidence="1 2">
    <name type="scientific">Microbacterium testaceum (strain StLB037)</name>
    <dbReference type="NCBI Taxonomy" id="979556"/>
    <lineage>
        <taxon>Bacteria</taxon>
        <taxon>Bacillati</taxon>
        <taxon>Actinomycetota</taxon>
        <taxon>Actinomycetes</taxon>
        <taxon>Micrococcales</taxon>
        <taxon>Microbacteriaceae</taxon>
        <taxon>Microbacterium</taxon>
    </lineage>
</organism>
<dbReference type="STRING" id="979556.MTES_3398"/>
<dbReference type="AlphaFoldDB" id="E8NEA8"/>
<gene>
    <name evidence="1" type="ordered locus">MTES_3398</name>
</gene>
<sequence length="181" mass="20479">MEREESVLARSSPVHAIREGDIFTIAIDDRHVYVGHVICEYLHAWFVVVFDERRSASEARANPTHALASRPLFGAIVFDARFRPGMWELIGHSDSQPERFAPAYSMGDPRAGGMKILNFRGTKMREATPSEADGFPRRTFNSPLVLEKAVRAHAGLERWLPTFDDLLVRNQPKSVDVFGTW</sequence>
<reference evidence="1 2" key="1">
    <citation type="journal article" date="2011" name="J. Bacteriol.">
        <title>Genome sequence of Microbacterium testaceum StLB037, an N-acylhomoserine lactone-degrading bacterium isolated from potato leaves.</title>
        <authorList>
            <person name="Morohoshi T."/>
            <person name="Wang W.-Z."/>
            <person name="Someya N."/>
            <person name="Ikeda T."/>
        </authorList>
    </citation>
    <scope>NUCLEOTIDE SEQUENCE [LARGE SCALE GENOMIC DNA]</scope>
    <source>
        <strain evidence="1 2">StLB037</strain>
    </source>
</reference>
<dbReference type="Proteomes" id="UP000008975">
    <property type="component" value="Chromosome"/>
</dbReference>
<dbReference type="HOGENOM" id="CLU_1607382_0_0_11"/>
<dbReference type="eggNOG" id="ENOG5033KCQ">
    <property type="taxonomic scope" value="Bacteria"/>
</dbReference>
<name>E8NEA8_MICTS</name>